<keyword evidence="2" id="KW-1185">Reference proteome</keyword>
<evidence type="ECO:0000313" key="2">
    <source>
        <dbReference type="Proteomes" id="UP000322873"/>
    </source>
</evidence>
<proteinExistence type="predicted"/>
<sequence length="73" mass="8291">MTVEVLGMVYSGSTLAVFTYPELLMPTSSLYEGNHQQECHRSTILCNDAFMPVWCYNLDCLLYTPNESCPAQY</sequence>
<reference evidence="1 2" key="1">
    <citation type="submission" date="2019-06" db="EMBL/GenBank/DDBJ databases">
        <title>Genome Sequence of the Brown Rot Fungal Pathogen Monilinia fructicola.</title>
        <authorList>
            <person name="De Miccolis Angelini R.M."/>
            <person name="Landi L."/>
            <person name="Abate D."/>
            <person name="Pollastro S."/>
            <person name="Romanazzi G."/>
            <person name="Faretra F."/>
        </authorList>
    </citation>
    <scope>NUCLEOTIDE SEQUENCE [LARGE SCALE GENOMIC DNA]</scope>
    <source>
        <strain evidence="1 2">Mfrc123</strain>
    </source>
</reference>
<evidence type="ECO:0000313" key="1">
    <source>
        <dbReference type="EMBL" id="KAA8573283.1"/>
    </source>
</evidence>
<comment type="caution">
    <text evidence="1">The sequence shown here is derived from an EMBL/GenBank/DDBJ whole genome shotgun (WGS) entry which is preliminary data.</text>
</comment>
<name>A0A5M9JXR7_MONFR</name>
<dbReference type="Proteomes" id="UP000322873">
    <property type="component" value="Unassembled WGS sequence"/>
</dbReference>
<dbReference type="EMBL" id="VICG01000004">
    <property type="protein sequence ID" value="KAA8573283.1"/>
    <property type="molecule type" value="Genomic_DNA"/>
</dbReference>
<protein>
    <submittedName>
        <fullName evidence="1">Uncharacterized protein</fullName>
    </submittedName>
</protein>
<gene>
    <name evidence="1" type="ORF">EYC84_003774</name>
</gene>
<organism evidence="1 2">
    <name type="scientific">Monilinia fructicola</name>
    <name type="common">Brown rot fungus</name>
    <name type="synonym">Ciboria fructicola</name>
    <dbReference type="NCBI Taxonomy" id="38448"/>
    <lineage>
        <taxon>Eukaryota</taxon>
        <taxon>Fungi</taxon>
        <taxon>Dikarya</taxon>
        <taxon>Ascomycota</taxon>
        <taxon>Pezizomycotina</taxon>
        <taxon>Leotiomycetes</taxon>
        <taxon>Helotiales</taxon>
        <taxon>Sclerotiniaceae</taxon>
        <taxon>Monilinia</taxon>
    </lineage>
</organism>
<accession>A0A5M9JXR7</accession>
<dbReference type="AlphaFoldDB" id="A0A5M9JXR7"/>